<protein>
    <submittedName>
        <fullName evidence="2">Nucleoside kinase</fullName>
    </submittedName>
</protein>
<proteinExistence type="predicted"/>
<dbReference type="PRINTS" id="PR00988">
    <property type="entry name" value="URIDINKINASE"/>
</dbReference>
<dbReference type="InterPro" id="IPR027417">
    <property type="entry name" value="P-loop_NTPase"/>
</dbReference>
<keyword evidence="2" id="KW-0808">Transferase</keyword>
<dbReference type="PANTHER" id="PTHR10285">
    <property type="entry name" value="URIDINE KINASE"/>
    <property type="match status" value="1"/>
</dbReference>
<dbReference type="CDD" id="cd02028">
    <property type="entry name" value="UMPK_like"/>
    <property type="match status" value="1"/>
</dbReference>
<name>A0A7G9WIW4_9FIRM</name>
<keyword evidence="3" id="KW-1185">Reference proteome</keyword>
<dbReference type="KEGG" id="caml:H6X83_02975"/>
<dbReference type="GO" id="GO:0005524">
    <property type="term" value="F:ATP binding"/>
    <property type="evidence" value="ECO:0007669"/>
    <property type="project" value="InterPro"/>
</dbReference>
<dbReference type="AlphaFoldDB" id="A0A7G9WIW4"/>
<reference evidence="2 3" key="1">
    <citation type="submission" date="2020-08" db="EMBL/GenBank/DDBJ databases">
        <authorList>
            <person name="Ren C."/>
            <person name="Gu Y."/>
            <person name="Xu Y."/>
        </authorList>
    </citation>
    <scope>NUCLEOTIDE SEQUENCE [LARGE SCALE GENOMIC DNA]</scope>
    <source>
        <strain evidence="2 3">LBM18003</strain>
    </source>
</reference>
<dbReference type="EMBL" id="CP060696">
    <property type="protein sequence ID" value="QNO18626.1"/>
    <property type="molecule type" value="Genomic_DNA"/>
</dbReference>
<gene>
    <name evidence="2" type="ORF">H6X83_02975</name>
</gene>
<dbReference type="RefSeq" id="WP_212507692.1">
    <property type="nucleotide sequence ID" value="NZ_CP060696.1"/>
</dbReference>
<evidence type="ECO:0000313" key="2">
    <source>
        <dbReference type="EMBL" id="QNO18626.1"/>
    </source>
</evidence>
<keyword evidence="2" id="KW-0418">Kinase</keyword>
<sequence length="319" mass="36201">MINTRHSEYVHFTNNLAEMNQMAENNPAELVSRADQRFHNSIHDVAKKVVQRGCRVVLLAGPSSSGKTTTAHFLSDALNQLGHETKMISLDDFYRAEDETPLRADGQHDFECLEALRLDCVRKCLKDLTESNSCEVPQFDFVYHKPLPQPRRLTLGENDIAVIEGLHALNPVLTDQLQRDGIVRMYISVKQDIINGTEQLLNAHEVRIVRRVVRDFNFRGTSPERTLGMWESVMDGEQKYINPFKHNADFTVNSLHAYELGVLRNPALLLLREVSEQNGWVAEEVNRLQFALMLVKPVDAGLLPPTSLIREFIGGGLYN</sequence>
<dbReference type="Proteomes" id="UP000516046">
    <property type="component" value="Chromosome"/>
</dbReference>
<evidence type="ECO:0000259" key="1">
    <source>
        <dbReference type="Pfam" id="PF00485"/>
    </source>
</evidence>
<accession>A0A7G9WIW4</accession>
<dbReference type="Pfam" id="PF00485">
    <property type="entry name" value="PRK"/>
    <property type="match status" value="1"/>
</dbReference>
<dbReference type="SUPFAM" id="SSF52540">
    <property type="entry name" value="P-loop containing nucleoside triphosphate hydrolases"/>
    <property type="match status" value="1"/>
</dbReference>
<dbReference type="GO" id="GO:0016301">
    <property type="term" value="F:kinase activity"/>
    <property type="evidence" value="ECO:0007669"/>
    <property type="project" value="UniProtKB-KW"/>
</dbReference>
<dbReference type="InterPro" id="IPR006083">
    <property type="entry name" value="PRK/URK"/>
</dbReference>
<feature type="domain" description="Phosphoribulokinase/uridine kinase" evidence="1">
    <location>
        <begin position="57"/>
        <end position="256"/>
    </location>
</feature>
<evidence type="ECO:0000313" key="3">
    <source>
        <dbReference type="Proteomes" id="UP000516046"/>
    </source>
</evidence>
<organism evidence="2 3">
    <name type="scientific">Caproicibacterium amylolyticum</name>
    <dbReference type="NCBI Taxonomy" id="2766537"/>
    <lineage>
        <taxon>Bacteria</taxon>
        <taxon>Bacillati</taxon>
        <taxon>Bacillota</taxon>
        <taxon>Clostridia</taxon>
        <taxon>Eubacteriales</taxon>
        <taxon>Oscillospiraceae</taxon>
        <taxon>Caproicibacterium</taxon>
    </lineage>
</organism>
<dbReference type="Gene3D" id="3.40.50.300">
    <property type="entry name" value="P-loop containing nucleotide triphosphate hydrolases"/>
    <property type="match status" value="1"/>
</dbReference>